<proteinExistence type="predicted"/>
<sequence length="424" mass="47012">MIRSAGFSVTLTRALRTLRPAPLRRLAARDTQARDRALAERLERQLILPTAESPHEELSRAAIQDRGQFLARQDRWDDLASAIRTADAARHATPCAMSHAELLSYGARADVVHATEEALADGANPTLDGIEALEDVLGEFPEDYGIAATVALAHADIGWAWRGTGWPHEIPERNQRLFAAHFDRAARILEPVFDRHPDAPLLAAARCTLLSADPEPGKRLMDCYERLIDFNPHNPRPMRALGNHLLPRWFGSYDALELEARRTAARNGATWGSGAYAWVYMDALAVDPGAAHGLDLDFFLDGMRDILANRPDQHIANMLAAYAAITMDPARTPANAPDLLRKTRRAIHGTLDWILAEYLFELHPLIWAEASIGQGYSSLPMRSALLRRGTMTARMTIARHFADELLAGTTVAFSRHGLRLFPAR</sequence>
<dbReference type="EMBL" id="VINQ01000004">
    <property type="protein sequence ID" value="KAA0916768.1"/>
    <property type="molecule type" value="Genomic_DNA"/>
</dbReference>
<organism evidence="1 2">
    <name type="scientific">Aquicoccus porphyridii</name>
    <dbReference type="NCBI Taxonomy" id="1852029"/>
    <lineage>
        <taxon>Bacteria</taxon>
        <taxon>Pseudomonadati</taxon>
        <taxon>Pseudomonadota</taxon>
        <taxon>Alphaproteobacteria</taxon>
        <taxon>Rhodobacterales</taxon>
        <taxon>Paracoccaceae</taxon>
        <taxon>Aquicoccus</taxon>
    </lineage>
</organism>
<name>A0A5A9ZHN5_9RHOB</name>
<evidence type="ECO:0008006" key="3">
    <source>
        <dbReference type="Google" id="ProtNLM"/>
    </source>
</evidence>
<evidence type="ECO:0000313" key="2">
    <source>
        <dbReference type="Proteomes" id="UP000325291"/>
    </source>
</evidence>
<protein>
    <recommendedName>
        <fullName evidence="3">DUF4034 domain-containing protein</fullName>
    </recommendedName>
</protein>
<gene>
    <name evidence="1" type="ORF">FLO80_08080</name>
</gene>
<dbReference type="Proteomes" id="UP000325291">
    <property type="component" value="Unassembled WGS sequence"/>
</dbReference>
<reference evidence="1 2" key="1">
    <citation type="submission" date="2019-07" db="EMBL/GenBank/DDBJ databases">
        <title>Aquicoccus porphyridii gen. nov., sp. nov., isolated from a small marine red alga, Porphyridium marinum.</title>
        <authorList>
            <person name="Liu L."/>
        </authorList>
    </citation>
    <scope>NUCLEOTIDE SEQUENCE [LARGE SCALE GENOMIC DNA]</scope>
    <source>
        <strain evidence="1 2">L1 8-17</strain>
    </source>
</reference>
<dbReference type="RefSeq" id="WP_111365476.1">
    <property type="nucleotide sequence ID" value="NZ_JASHJG010000011.1"/>
</dbReference>
<evidence type="ECO:0000313" key="1">
    <source>
        <dbReference type="EMBL" id="KAA0916768.1"/>
    </source>
</evidence>
<keyword evidence="2" id="KW-1185">Reference proteome</keyword>
<dbReference type="AlphaFoldDB" id="A0A5A9ZHN5"/>
<comment type="caution">
    <text evidence="1">The sequence shown here is derived from an EMBL/GenBank/DDBJ whole genome shotgun (WGS) entry which is preliminary data.</text>
</comment>
<accession>A0A5A9ZHN5</accession>